<protein>
    <submittedName>
        <fullName evidence="2">Uncharacterized protein</fullName>
    </submittedName>
</protein>
<dbReference type="RefSeq" id="WP_279926586.1">
    <property type="nucleotide sequence ID" value="NZ_JARWBG010000004.1"/>
</dbReference>
<evidence type="ECO:0000313" key="3">
    <source>
        <dbReference type="Proteomes" id="UP001223144"/>
    </source>
</evidence>
<reference evidence="2 3" key="1">
    <citation type="submission" date="2023-04" db="EMBL/GenBank/DDBJ databases">
        <title>Streptomyces chengmaiensis sp. nov. isolated from the stem of mangrove plant in Hainan.</title>
        <authorList>
            <person name="Huang X."/>
            <person name="Zhou S."/>
            <person name="Chu X."/>
            <person name="Xie Y."/>
            <person name="Lin Y."/>
        </authorList>
    </citation>
    <scope>NUCLEOTIDE SEQUENCE [LARGE SCALE GENOMIC DNA]</scope>
    <source>
        <strain evidence="2 3">HNM0663</strain>
    </source>
</reference>
<dbReference type="Proteomes" id="UP001223144">
    <property type="component" value="Unassembled WGS sequence"/>
</dbReference>
<evidence type="ECO:0000313" key="2">
    <source>
        <dbReference type="EMBL" id="MDH2388287.1"/>
    </source>
</evidence>
<name>A0ABT6HHQ2_9ACTN</name>
<organism evidence="2 3">
    <name type="scientific">Streptomyces chengmaiensis</name>
    <dbReference type="NCBI Taxonomy" id="3040919"/>
    <lineage>
        <taxon>Bacteria</taxon>
        <taxon>Bacillati</taxon>
        <taxon>Actinomycetota</taxon>
        <taxon>Actinomycetes</taxon>
        <taxon>Kitasatosporales</taxon>
        <taxon>Streptomycetaceae</taxon>
        <taxon>Streptomyces</taxon>
    </lineage>
</organism>
<sequence length="119" mass="12539">MNNPPPRPSLKSLPAIHRPPAAERPTPERAVGVPKGVAEGVPSAVRPDPQPGDGRWPVAWLHITAPGRGAIPTAASKCACGRDRSAVGHRKVHDLITDHTAHRDLCPLRTASPEGRTAA</sequence>
<feature type="region of interest" description="Disordered" evidence="1">
    <location>
        <begin position="1"/>
        <end position="56"/>
    </location>
</feature>
<gene>
    <name evidence="2" type="ORF">QCN29_05680</name>
</gene>
<accession>A0ABT6HHQ2</accession>
<comment type="caution">
    <text evidence="2">The sequence shown here is derived from an EMBL/GenBank/DDBJ whole genome shotgun (WGS) entry which is preliminary data.</text>
</comment>
<dbReference type="EMBL" id="JARWBG010000004">
    <property type="protein sequence ID" value="MDH2388287.1"/>
    <property type="molecule type" value="Genomic_DNA"/>
</dbReference>
<proteinExistence type="predicted"/>
<keyword evidence="3" id="KW-1185">Reference proteome</keyword>
<evidence type="ECO:0000256" key="1">
    <source>
        <dbReference type="SAM" id="MobiDB-lite"/>
    </source>
</evidence>